<gene>
    <name evidence="2" type="ORF">HKX40_00635</name>
</gene>
<protein>
    <submittedName>
        <fullName evidence="2">Lysine exporter LysO family protein</fullName>
    </submittedName>
</protein>
<dbReference type="PANTHER" id="PTHR35804">
    <property type="entry name" value="LYSINE EXPORTER LYSO"/>
    <property type="match status" value="1"/>
</dbReference>
<feature type="transmembrane region" description="Helical" evidence="1">
    <location>
        <begin position="223"/>
        <end position="247"/>
    </location>
</feature>
<feature type="transmembrane region" description="Helical" evidence="1">
    <location>
        <begin position="64"/>
        <end position="87"/>
    </location>
</feature>
<accession>A0A7Y4P3N7</accession>
<dbReference type="PANTHER" id="PTHR35804:SF1">
    <property type="entry name" value="LYSINE EXPORTER LYSO"/>
    <property type="match status" value="1"/>
</dbReference>
<organism evidence="2 3">
    <name type="scientific">Pelistega europaea</name>
    <dbReference type="NCBI Taxonomy" id="106147"/>
    <lineage>
        <taxon>Bacteria</taxon>
        <taxon>Pseudomonadati</taxon>
        <taxon>Pseudomonadota</taxon>
        <taxon>Betaproteobacteria</taxon>
        <taxon>Burkholderiales</taxon>
        <taxon>Alcaligenaceae</taxon>
        <taxon>Pelistega</taxon>
    </lineage>
</organism>
<evidence type="ECO:0000313" key="3">
    <source>
        <dbReference type="Proteomes" id="UP000541421"/>
    </source>
</evidence>
<feature type="transmembrane region" description="Helical" evidence="1">
    <location>
        <begin position="137"/>
        <end position="158"/>
    </location>
</feature>
<proteinExistence type="predicted"/>
<dbReference type="GO" id="GO:0005886">
    <property type="term" value="C:plasma membrane"/>
    <property type="evidence" value="ECO:0007669"/>
    <property type="project" value="TreeGrafter"/>
</dbReference>
<feature type="transmembrane region" description="Helical" evidence="1">
    <location>
        <begin position="31"/>
        <end position="52"/>
    </location>
</feature>
<dbReference type="Pfam" id="PF03956">
    <property type="entry name" value="Lys_export"/>
    <property type="match status" value="1"/>
</dbReference>
<dbReference type="RefSeq" id="WP_171587635.1">
    <property type="nucleotide sequence ID" value="NZ_JABGBO010000001.1"/>
</dbReference>
<feature type="transmembrane region" description="Helical" evidence="1">
    <location>
        <begin position="198"/>
        <end position="216"/>
    </location>
</feature>
<keyword evidence="1" id="KW-0812">Transmembrane</keyword>
<keyword evidence="3" id="KW-1185">Reference proteome</keyword>
<comment type="caution">
    <text evidence="2">The sequence shown here is derived from an EMBL/GenBank/DDBJ whole genome shotgun (WGS) entry which is preliminary data.</text>
</comment>
<dbReference type="InterPro" id="IPR005642">
    <property type="entry name" value="LysO"/>
</dbReference>
<reference evidence="2 3" key="1">
    <citation type="submission" date="2020-05" db="EMBL/GenBank/DDBJ databases">
        <authorList>
            <person name="Niu N."/>
        </authorList>
    </citation>
    <scope>NUCLEOTIDE SEQUENCE [LARGE SCALE GENOMIC DNA]</scope>
    <source>
        <strain evidence="2 3">LMG10982</strain>
    </source>
</reference>
<dbReference type="GO" id="GO:0015661">
    <property type="term" value="F:L-lysine efflux transmembrane transporter activity"/>
    <property type="evidence" value="ECO:0007669"/>
    <property type="project" value="InterPro"/>
</dbReference>
<feature type="transmembrane region" description="Helical" evidence="1">
    <location>
        <begin position="282"/>
        <end position="304"/>
    </location>
</feature>
<dbReference type="EMBL" id="JABGBO010000001">
    <property type="protein sequence ID" value="NOL48646.1"/>
    <property type="molecule type" value="Genomic_DNA"/>
</dbReference>
<evidence type="ECO:0000313" key="2">
    <source>
        <dbReference type="EMBL" id="NOL48646.1"/>
    </source>
</evidence>
<evidence type="ECO:0000256" key="1">
    <source>
        <dbReference type="SAM" id="Phobius"/>
    </source>
</evidence>
<keyword evidence="1" id="KW-1133">Transmembrane helix</keyword>
<keyword evidence="1" id="KW-0472">Membrane</keyword>
<feature type="transmembrane region" description="Helical" evidence="1">
    <location>
        <begin position="170"/>
        <end position="192"/>
    </location>
</feature>
<feature type="transmembrane region" description="Helical" evidence="1">
    <location>
        <begin position="6"/>
        <end position="24"/>
    </location>
</feature>
<dbReference type="Proteomes" id="UP000541421">
    <property type="component" value="Unassembled WGS sequence"/>
</dbReference>
<feature type="transmembrane region" description="Helical" evidence="1">
    <location>
        <begin position="107"/>
        <end position="131"/>
    </location>
</feature>
<name>A0A7Y4P3N7_9BURK</name>
<sequence>MDILISLLPICLAVLIGMVAGRFLPKPFSQMIARTLGPFVWVLLFAIGYFFGLELNNLKSVADVLKLATIFSIGISCTVWIVIHFLYDTKHRVQQQEQASNLGIAHVLMECACAFLAIILGACGAQLLIYLGWNTSFMPSTTVFLYILLFIIGVDIINAPMNFKALRPSILLMPIPIMLASSVAGVAIAWLMGMDIRHGLVFSGGFGWFSLSGVMVSAKLNEYYGAVALLTDLFRELFSIIVLFFLGAKSPNASVAVAGATAMDTTLPIIKKAASNHYIPLALYIGVLLSLIAPFWLGFLLSLFDK</sequence>
<dbReference type="AlphaFoldDB" id="A0A7Y4P3N7"/>